<evidence type="ECO:0000256" key="2">
    <source>
        <dbReference type="SAM" id="Phobius"/>
    </source>
</evidence>
<feature type="region of interest" description="Disordered" evidence="1">
    <location>
        <begin position="1732"/>
        <end position="1795"/>
    </location>
</feature>
<dbReference type="PANTHER" id="PTHR47197:SF3">
    <property type="entry name" value="DIHYDRO-HEME D1 DEHYDROGENASE"/>
    <property type="match status" value="1"/>
</dbReference>
<dbReference type="InterPro" id="IPR051200">
    <property type="entry name" value="Host-pathogen_enzymatic-act"/>
</dbReference>
<feature type="transmembrane region" description="Helical" evidence="2">
    <location>
        <begin position="88"/>
        <end position="109"/>
    </location>
</feature>
<feature type="compositionally biased region" description="Pro residues" evidence="1">
    <location>
        <begin position="1777"/>
        <end position="1788"/>
    </location>
</feature>
<feature type="compositionally biased region" description="Acidic residues" evidence="1">
    <location>
        <begin position="1765"/>
        <end position="1776"/>
    </location>
</feature>
<accession>A0A1G2E071</accession>
<dbReference type="Pfam" id="PF08309">
    <property type="entry name" value="LVIVD"/>
    <property type="match status" value="12"/>
</dbReference>
<dbReference type="InterPro" id="IPR013211">
    <property type="entry name" value="LVIVD"/>
</dbReference>
<protein>
    <submittedName>
        <fullName evidence="3">Uncharacterized protein</fullName>
    </submittedName>
</protein>
<dbReference type="SUPFAM" id="SSF101908">
    <property type="entry name" value="Putative isomerase YbhE"/>
    <property type="match status" value="1"/>
</dbReference>
<name>A0A1G2E071_9BACT</name>
<dbReference type="SUPFAM" id="SSF75011">
    <property type="entry name" value="3-carboxy-cis,cis-mucoante lactonizing enzyme"/>
    <property type="match status" value="1"/>
</dbReference>
<keyword evidence="2" id="KW-1133">Transmembrane helix</keyword>
<sequence>MNEEGIKKYLSLQEAGQFCEYSQEYLSLRARQGKLKAVKFGRNWVTTKEWLEEYLGKAQEYNNKLNYILENNKFVPPPANLPVFKVPVLRFGFVVALVFCLITASGVFGKSSFQGAFEKLDPYVHNINQGIGQATNLVLQDFGQSFKNVYEDFSPVLAEFSENFDRGLAKELEITTPQSANIGGAIKNFSQAIAKTYNAANEFIENKLQGVYQFVTTPWRTSLLKETTTVEEKEAISFVEEKFATFEKEIQQLKEGITAKETITEVSKITQIEPIKEITKEVVKIDDASIGQVKALQAKIETQASQIGTLGTDMARRSTGLILSANQIQPVSQKSNSQSIYTERESISLQTAISGNIVLNAAGSVIISGSSIVIDSPIAATGAQVFSVDSASTTLTIIQSGTGNIVDFKDGDISVFTISDGGTVTVAGDILPATTTTYALGSDTYKWANIYTATATIGNTITIGTDSIAGSSTTTFSTDEGSIILNPVGNVGIGTTTPATTLSVEGTSTFMGGNVGIGTFTPSALLDVVSSGSSVFTINSLGYATLSFDASTTPSFLIRDSDISWDTTETTSTYFGIAATSTFAGRFMDFEFGTTSFFHVSSLGNLTLSAPINFTPEFEGYLLDNSVGGNATGLEGAMGVDVVGNYAYVASYNDSAMSIIDISDPANATETGVIFDDSMAYSEEQVATAIDGPYALAVSGRYAYVAGANEAGLSVIDISNHASPTEVGYVTGLTTTIDMAVSGNYVYLAGYSSDNVMIVDVSDPHNPVLIKTLTHGVDSSYLDEPVSIEVSGNYMYVSSFSSNALTIFDISDPANAFEISQIGADGSLGLTMRVKIAGRYAYLTAFGLGANGLFNIIDISNPLNPLLVAQLMDNSLGGQAQCLDGAFGVDISGNYAYVGAGFYSVTDQAVSIIDISNPANPVEVTCIRDDEDASGGTIPYMEMPLQTKVSGKYLYVTSVNDHAFNIFEIPSIDVPNIVTGNIAAARGDITGILNVGQTIFANTGLNVGPQGIYSAGQLGVYASSSSSVLDIIQYGTGGIVNIQDASTTIFTILDGGNVGIGTAAPITQLHISGKAPSAASGSIATNGSSPYSVYVQGRYAYLVTDDDTLEIFDVSNPSAPSSVAATTAGDGAADPFSVYVQGRYAYVTNNGENTLQIFDVSNPSTPSSVATTTTGDGAAGPISIYVQGRYAYVINNGADQSLQIFDVSNPSAPSSVATTTAGDGAADSYSVYVQDSYAYVTNNTENTLQIFDVSNPSAPSSVATTTTGDGAAGPVSVYVQGRYAYVTNSSESTLQIFDVSNPSAPASVATTTCGDIAGEPAFLYIQDRYAYVTNISESTLQIFDVSNPSAPSSVATTTTDTDPYSVYVQGRYAYVTNNGGNTLQVFDVGGAYIQQLEAGGIETGTLSVRNNVQIGNDLDIRGGLQIGRGLEAIGPSSFNASTGAAVLSMSQTGLGTIADIGNSTGTVFIITNNGNVGIGTTTPGYLLTIDVGPGVATTTYALAVEGSIFASGTIDPNTGFDIAERYPIDLQCEIDNNCPEAGDLVSVIENQNIEKSSISFDPKLIGAITDSAAITMGGGLNASNSRPVALAGRVPVKVSSENGPIEIGDALTSASSPGTAMKATAAGRVIGLALESYDSSDEDGKIMVFVNPHWQGNDLNVSQNNEGQIVQIDLKQELAKIGLIINEQGVLEVEKLKAKTIAAEQIEMKDKNTGEIYCTWIENGEWIKAKGECGESQQSPPEQPPVEEPPPEEPPTDEQPPPEEPPVEEPPVEEPTPEPPVEQPPVEPLPGETSE</sequence>
<dbReference type="Proteomes" id="UP000176755">
    <property type="component" value="Unassembled WGS sequence"/>
</dbReference>
<dbReference type="PANTHER" id="PTHR47197">
    <property type="entry name" value="PROTEIN NIRF"/>
    <property type="match status" value="1"/>
</dbReference>
<dbReference type="STRING" id="1801663.A2175_00150"/>
<evidence type="ECO:0000313" key="4">
    <source>
        <dbReference type="Proteomes" id="UP000176755"/>
    </source>
</evidence>
<dbReference type="InterPro" id="IPR011048">
    <property type="entry name" value="Haem_d1_sf"/>
</dbReference>
<evidence type="ECO:0000256" key="1">
    <source>
        <dbReference type="SAM" id="MobiDB-lite"/>
    </source>
</evidence>
<proteinExistence type="predicted"/>
<dbReference type="InterPro" id="IPR015943">
    <property type="entry name" value="WD40/YVTN_repeat-like_dom_sf"/>
</dbReference>
<organism evidence="3 4">
    <name type="scientific">Candidatus Nealsonbacteria bacterium RBG_13_42_11</name>
    <dbReference type="NCBI Taxonomy" id="1801663"/>
    <lineage>
        <taxon>Bacteria</taxon>
        <taxon>Candidatus Nealsoniibacteriota</taxon>
    </lineage>
</organism>
<keyword evidence="2" id="KW-0812">Transmembrane</keyword>
<dbReference type="Gene3D" id="2.130.10.10">
    <property type="entry name" value="YVTN repeat-like/Quinoprotein amine dehydrogenase"/>
    <property type="match status" value="3"/>
</dbReference>
<comment type="caution">
    <text evidence="3">The sequence shown here is derived from an EMBL/GenBank/DDBJ whole genome shotgun (WGS) entry which is preliminary data.</text>
</comment>
<reference evidence="3 4" key="1">
    <citation type="journal article" date="2016" name="Nat. Commun.">
        <title>Thousands of microbial genomes shed light on interconnected biogeochemical processes in an aquifer system.</title>
        <authorList>
            <person name="Anantharaman K."/>
            <person name="Brown C.T."/>
            <person name="Hug L.A."/>
            <person name="Sharon I."/>
            <person name="Castelle C.J."/>
            <person name="Probst A.J."/>
            <person name="Thomas B.C."/>
            <person name="Singh A."/>
            <person name="Wilkins M.J."/>
            <person name="Karaoz U."/>
            <person name="Brodie E.L."/>
            <person name="Williams K.H."/>
            <person name="Hubbard S.S."/>
            <person name="Banfield J.F."/>
        </authorList>
    </citation>
    <scope>NUCLEOTIDE SEQUENCE [LARGE SCALE GENOMIC DNA]</scope>
</reference>
<dbReference type="EMBL" id="MHLY01000007">
    <property type="protein sequence ID" value="OGZ18691.1"/>
    <property type="molecule type" value="Genomic_DNA"/>
</dbReference>
<evidence type="ECO:0000313" key="3">
    <source>
        <dbReference type="EMBL" id="OGZ18691.1"/>
    </source>
</evidence>
<gene>
    <name evidence="3" type="ORF">A2175_00150</name>
</gene>
<keyword evidence="2" id="KW-0472">Membrane</keyword>
<dbReference type="SUPFAM" id="SSF51004">
    <property type="entry name" value="C-terminal (heme d1) domain of cytochrome cd1-nitrite reductase"/>
    <property type="match status" value="1"/>
</dbReference>